<feature type="transmembrane region" description="Helical" evidence="1">
    <location>
        <begin position="20"/>
        <end position="36"/>
    </location>
</feature>
<accession>A0A6M0P922</accession>
<organism evidence="2 3">
    <name type="scientific">Heyndrickxia ginsengihumi</name>
    <dbReference type="NCBI Taxonomy" id="363870"/>
    <lineage>
        <taxon>Bacteria</taxon>
        <taxon>Bacillati</taxon>
        <taxon>Bacillota</taxon>
        <taxon>Bacilli</taxon>
        <taxon>Bacillales</taxon>
        <taxon>Bacillaceae</taxon>
        <taxon>Heyndrickxia</taxon>
    </lineage>
</organism>
<dbReference type="Proteomes" id="UP000476934">
    <property type="component" value="Unassembled WGS sequence"/>
</dbReference>
<protein>
    <submittedName>
        <fullName evidence="2">Teichoic acid D-Ala incorporation-associated protein DltX</fullName>
    </submittedName>
</protein>
<name>A0A6M0P922_9BACI</name>
<comment type="caution">
    <text evidence="2">The sequence shown here is derived from an EMBL/GenBank/DDBJ whole genome shotgun (WGS) entry which is preliminary data.</text>
</comment>
<dbReference type="EMBL" id="JAAIWK010000021">
    <property type="protein sequence ID" value="NEY20795.1"/>
    <property type="molecule type" value="Genomic_DNA"/>
</dbReference>
<dbReference type="AlphaFoldDB" id="A0A6M0P922"/>
<evidence type="ECO:0000313" key="3">
    <source>
        <dbReference type="Proteomes" id="UP000476934"/>
    </source>
</evidence>
<keyword evidence="3" id="KW-1185">Reference proteome</keyword>
<keyword evidence="1" id="KW-0812">Transmembrane</keyword>
<sequence>MEQSKKGFQHPFFKYSIRTLYYLLILILLVLVYGFHDMRVGPFIYSEF</sequence>
<proteinExistence type="predicted"/>
<evidence type="ECO:0000313" key="2">
    <source>
        <dbReference type="EMBL" id="NEY20795.1"/>
    </source>
</evidence>
<keyword evidence="1" id="KW-0472">Membrane</keyword>
<dbReference type="InterPro" id="IPR021008">
    <property type="entry name" value="DltX"/>
</dbReference>
<dbReference type="RefSeq" id="WP_081750084.1">
    <property type="nucleotide sequence ID" value="NZ_JAAIWK010000021.1"/>
</dbReference>
<dbReference type="Pfam" id="PF12459">
    <property type="entry name" value="DltX"/>
    <property type="match status" value="1"/>
</dbReference>
<keyword evidence="1" id="KW-1133">Transmembrane helix</keyword>
<gene>
    <name evidence="2" type="primary">dltX</name>
    <name evidence="2" type="ORF">G4D61_12610</name>
</gene>
<reference evidence="2 3" key="1">
    <citation type="submission" date="2020-03" db="EMBL/GenBank/DDBJ databases">
        <title>Bacillus aquiflavi sp. nov., isolated from yellow water of strong flavor Chinese baijiu in Yibin region of China.</title>
        <authorList>
            <person name="Xie J."/>
        </authorList>
    </citation>
    <scope>NUCLEOTIDE SEQUENCE [LARGE SCALE GENOMIC DNA]</scope>
    <source>
        <strain evidence="2 3">Gsoil 114</strain>
    </source>
</reference>
<evidence type="ECO:0000256" key="1">
    <source>
        <dbReference type="SAM" id="Phobius"/>
    </source>
</evidence>